<proteinExistence type="predicted"/>
<dbReference type="EMBL" id="CATOUU010000873">
    <property type="protein sequence ID" value="CAI9956376.1"/>
    <property type="molecule type" value="Genomic_DNA"/>
</dbReference>
<sequence length="105" mass="12328">MHDLNAEFGPVGTSIGRIARNNMSIILTNIILSQQCQEFIREKIYNYPNNPDYNTQKFNLDQLVCFYEQDFQIQIPHSVSFNSFRLYLIPHAWLELPFVLIYAIA</sequence>
<organism evidence="1">
    <name type="scientific">Hexamita inflata</name>
    <dbReference type="NCBI Taxonomy" id="28002"/>
    <lineage>
        <taxon>Eukaryota</taxon>
        <taxon>Metamonada</taxon>
        <taxon>Diplomonadida</taxon>
        <taxon>Hexamitidae</taxon>
        <taxon>Hexamitinae</taxon>
        <taxon>Hexamita</taxon>
    </lineage>
</organism>
<name>A0AA86QGT5_9EUKA</name>
<reference evidence="1" key="1">
    <citation type="submission" date="2023-06" db="EMBL/GenBank/DDBJ databases">
        <authorList>
            <person name="Kurt Z."/>
        </authorList>
    </citation>
    <scope>NUCLEOTIDE SEQUENCE</scope>
</reference>
<dbReference type="Proteomes" id="UP001642409">
    <property type="component" value="Unassembled WGS sequence"/>
</dbReference>
<comment type="caution">
    <text evidence="1">The sequence shown here is derived from an EMBL/GenBank/DDBJ whole genome shotgun (WGS) entry which is preliminary data.</text>
</comment>
<reference evidence="2 3" key="2">
    <citation type="submission" date="2024-07" db="EMBL/GenBank/DDBJ databases">
        <authorList>
            <person name="Akdeniz Z."/>
        </authorList>
    </citation>
    <scope>NUCLEOTIDE SEQUENCE [LARGE SCALE GENOMIC DNA]</scope>
</reference>
<protein>
    <submittedName>
        <fullName evidence="2">Hypothetical_protein</fullName>
    </submittedName>
</protein>
<dbReference type="EMBL" id="CAXDID020000170">
    <property type="protein sequence ID" value="CAL6046987.1"/>
    <property type="molecule type" value="Genomic_DNA"/>
</dbReference>
<evidence type="ECO:0000313" key="3">
    <source>
        <dbReference type="Proteomes" id="UP001642409"/>
    </source>
</evidence>
<evidence type="ECO:0000313" key="1">
    <source>
        <dbReference type="EMBL" id="CAI9956376.1"/>
    </source>
</evidence>
<keyword evidence="3" id="KW-1185">Reference proteome</keyword>
<gene>
    <name evidence="2" type="ORF">HINF_LOCUS41989</name>
    <name evidence="1" type="ORF">HINF_LOCUS44021</name>
</gene>
<dbReference type="AlphaFoldDB" id="A0AA86QGT5"/>
<accession>A0AA86QGT5</accession>
<evidence type="ECO:0000313" key="2">
    <source>
        <dbReference type="EMBL" id="CAL6046987.1"/>
    </source>
</evidence>